<evidence type="ECO:0000259" key="5">
    <source>
        <dbReference type="Pfam" id="PF21036"/>
    </source>
</evidence>
<keyword evidence="7" id="KW-1185">Reference proteome</keyword>
<feature type="domain" description="Erythromycin biosynthesis protein CIII-like C-terminal" evidence="4">
    <location>
        <begin position="231"/>
        <end position="369"/>
    </location>
</feature>
<sequence>MRVLFTAPAAAGHIFPMVPTAQALRSAGHQVLFAGSAPLETLCNTGLPVVEIGDGTGIGEAFQRITKDEPRYVAKDRTQEEILELAALGFAEHGRVAIDGLLRVATEWRPDIMVMEPFASAAPLVAAKLGIPTLVHNFGVMPGLPMLDRLAEILSAEYQAHSVAGPGERTVIDVVPASLGGDGGGWRVRYVPFNGGGVVPSDLVGRSERRRIAVTLGTVLTEYAGVNPIAWLTEQAAEVDADFLLAVGSADLSPLGTLPDNIRPLPWTPLAELLDVSDAVIHHGGSGTMLTAAVAGVPQLILPQGADHFINVDAAVAKGYGLRSDSDSVDATLLTRLLDDKTLRDAAAALQDEIDELPSPAALVGDFERLYRETR</sequence>
<dbReference type="CDD" id="cd03784">
    <property type="entry name" value="GT1_Gtf-like"/>
    <property type="match status" value="1"/>
</dbReference>
<dbReference type="Pfam" id="PF06722">
    <property type="entry name" value="EryCIII-like_C"/>
    <property type="match status" value="1"/>
</dbReference>
<evidence type="ECO:0000256" key="1">
    <source>
        <dbReference type="ARBA" id="ARBA00006962"/>
    </source>
</evidence>
<evidence type="ECO:0000256" key="3">
    <source>
        <dbReference type="ARBA" id="ARBA00022679"/>
    </source>
</evidence>
<keyword evidence="2" id="KW-0328">Glycosyltransferase</keyword>
<keyword evidence="3" id="KW-0808">Transferase</keyword>
<dbReference type="PANTHER" id="PTHR48050">
    <property type="entry name" value="STEROL 3-BETA-GLUCOSYLTRANSFERASE"/>
    <property type="match status" value="1"/>
</dbReference>
<accession>A0ABN3EA82</accession>
<evidence type="ECO:0000259" key="4">
    <source>
        <dbReference type="Pfam" id="PF06722"/>
    </source>
</evidence>
<feature type="domain" description="Erythromycin biosynthesis protein CIII-like N-terminal" evidence="5">
    <location>
        <begin position="22"/>
        <end position="217"/>
    </location>
</feature>
<dbReference type="InterPro" id="IPR002213">
    <property type="entry name" value="UDP_glucos_trans"/>
</dbReference>
<dbReference type="InterPro" id="IPR048284">
    <property type="entry name" value="EryCIII-like_N"/>
</dbReference>
<dbReference type="EMBL" id="BAAATR010000016">
    <property type="protein sequence ID" value="GAA2251755.1"/>
    <property type="molecule type" value="Genomic_DNA"/>
</dbReference>
<proteinExistence type="inferred from homology"/>
<dbReference type="Pfam" id="PF21036">
    <property type="entry name" value="EryCIII-like_N"/>
    <property type="match status" value="1"/>
</dbReference>
<dbReference type="RefSeq" id="WP_344637671.1">
    <property type="nucleotide sequence ID" value="NZ_BAAATR010000016.1"/>
</dbReference>
<evidence type="ECO:0000313" key="6">
    <source>
        <dbReference type="EMBL" id="GAA2251755.1"/>
    </source>
</evidence>
<comment type="similarity">
    <text evidence="1">Belongs to the glycosyltransferase 28 family.</text>
</comment>
<reference evidence="6 7" key="1">
    <citation type="journal article" date="2019" name="Int. J. Syst. Evol. Microbiol.">
        <title>The Global Catalogue of Microorganisms (GCM) 10K type strain sequencing project: providing services to taxonomists for standard genome sequencing and annotation.</title>
        <authorList>
            <consortium name="The Broad Institute Genomics Platform"/>
            <consortium name="The Broad Institute Genome Sequencing Center for Infectious Disease"/>
            <person name="Wu L."/>
            <person name="Ma J."/>
        </authorList>
    </citation>
    <scope>NUCLEOTIDE SEQUENCE [LARGE SCALE GENOMIC DNA]</scope>
    <source>
        <strain evidence="6 7">JCM 7356</strain>
    </source>
</reference>
<dbReference type="Proteomes" id="UP001500305">
    <property type="component" value="Unassembled WGS sequence"/>
</dbReference>
<comment type="caution">
    <text evidence="6">The sequence shown here is derived from an EMBL/GenBank/DDBJ whole genome shotgun (WGS) entry which is preliminary data.</text>
</comment>
<dbReference type="InterPro" id="IPR050426">
    <property type="entry name" value="Glycosyltransferase_28"/>
</dbReference>
<dbReference type="PANTHER" id="PTHR48050:SF13">
    <property type="entry name" value="STEROL 3-BETA-GLUCOSYLTRANSFERASE UGT80A2"/>
    <property type="match status" value="1"/>
</dbReference>
<evidence type="ECO:0000256" key="2">
    <source>
        <dbReference type="ARBA" id="ARBA00022676"/>
    </source>
</evidence>
<dbReference type="Gene3D" id="3.40.50.2000">
    <property type="entry name" value="Glycogen Phosphorylase B"/>
    <property type="match status" value="2"/>
</dbReference>
<organism evidence="6 7">
    <name type="scientific">Kitasatospora cystarginea</name>
    <dbReference type="NCBI Taxonomy" id="58350"/>
    <lineage>
        <taxon>Bacteria</taxon>
        <taxon>Bacillati</taxon>
        <taxon>Actinomycetota</taxon>
        <taxon>Actinomycetes</taxon>
        <taxon>Kitasatosporales</taxon>
        <taxon>Streptomycetaceae</taxon>
        <taxon>Kitasatospora</taxon>
    </lineage>
</organism>
<evidence type="ECO:0000313" key="7">
    <source>
        <dbReference type="Proteomes" id="UP001500305"/>
    </source>
</evidence>
<gene>
    <name evidence="6" type="primary">iroB_1</name>
    <name evidence="6" type="ORF">GCM10010430_38630</name>
</gene>
<name>A0ABN3EA82_9ACTN</name>
<protein>
    <submittedName>
        <fullName evidence="6">Salmochelin biosynthesis C-glycosyltransferase IroB</fullName>
    </submittedName>
</protein>
<dbReference type="SUPFAM" id="SSF53756">
    <property type="entry name" value="UDP-Glycosyltransferase/glycogen phosphorylase"/>
    <property type="match status" value="1"/>
</dbReference>
<dbReference type="InterPro" id="IPR010610">
    <property type="entry name" value="EryCIII-like_C"/>
</dbReference>